<evidence type="ECO:0000256" key="1">
    <source>
        <dbReference type="ARBA" id="ARBA00005107"/>
    </source>
</evidence>
<dbReference type="PANTHER" id="PTHR43162:SF1">
    <property type="entry name" value="PRESTALK A DIFFERENTIATION PROTEIN A"/>
    <property type="match status" value="1"/>
</dbReference>
<dbReference type="Proteomes" id="UP000803844">
    <property type="component" value="Unassembled WGS sequence"/>
</dbReference>
<dbReference type="GeneID" id="63834707"/>
<sequence length="322" mass="34372">MASSKQSTIIVTGGTGKTGSCVTDLLVASGVPHIVATRSSGSADQLNSAEFDWMDETTWDNPFAAAAAAAGTDTSSPPPATTVFLVAPPVFHSSLIMNAFIDRVRSRHGVKRFVLLASTAVEAGGPAFGGTMARLAELGGKGEIEFAVLRPSWFQDNWSEQNNLRKPIKEEGKSYSATGDGKIPWVSKYDIAGCAFHALTDEKPVNGDVIILGPELLSYADVITVEMNVALLINSPDGQCANIIADVTGKKVVHVDLTGDELVARHVQNLGLPEEYARIMAGMDEAIKHGSEEKLNDVVQSMTGKKPRTFREFAEANKAVWL</sequence>
<comment type="caution">
    <text evidence="5">The sequence shown here is derived from an EMBL/GenBank/DDBJ whole genome shotgun (WGS) entry which is preliminary data.</text>
</comment>
<organism evidence="5 6">
    <name type="scientific">Cryphonectria parasitica (strain ATCC 38755 / EP155)</name>
    <dbReference type="NCBI Taxonomy" id="660469"/>
    <lineage>
        <taxon>Eukaryota</taxon>
        <taxon>Fungi</taxon>
        <taxon>Dikarya</taxon>
        <taxon>Ascomycota</taxon>
        <taxon>Pezizomycotina</taxon>
        <taxon>Sordariomycetes</taxon>
        <taxon>Sordariomycetidae</taxon>
        <taxon>Diaporthales</taxon>
        <taxon>Cryphonectriaceae</taxon>
        <taxon>Cryphonectria-Endothia species complex</taxon>
        <taxon>Cryphonectria</taxon>
    </lineage>
</organism>
<reference evidence="5" key="1">
    <citation type="journal article" date="2020" name="Phytopathology">
        <title>Genome sequence of the chestnut blight fungus Cryphonectria parasitica EP155: A fundamental resource for an archetypical invasive plant pathogen.</title>
        <authorList>
            <person name="Crouch J.A."/>
            <person name="Dawe A."/>
            <person name="Aerts A."/>
            <person name="Barry K."/>
            <person name="Churchill A.C.L."/>
            <person name="Grimwood J."/>
            <person name="Hillman B."/>
            <person name="Milgroom M.G."/>
            <person name="Pangilinan J."/>
            <person name="Smith M."/>
            <person name="Salamov A."/>
            <person name="Schmutz J."/>
            <person name="Yadav J."/>
            <person name="Grigoriev I.V."/>
            <person name="Nuss D."/>
        </authorList>
    </citation>
    <scope>NUCLEOTIDE SEQUENCE</scope>
    <source>
        <strain evidence="5">EP155</strain>
    </source>
</reference>
<evidence type="ECO:0000313" key="5">
    <source>
        <dbReference type="EMBL" id="KAF3762251.1"/>
    </source>
</evidence>
<accession>A0A9P4XWQ7</accession>
<dbReference type="PANTHER" id="PTHR43162">
    <property type="match status" value="1"/>
</dbReference>
<dbReference type="InterPro" id="IPR019901">
    <property type="entry name" value="Ergot_alkaloid_biosynthesis"/>
</dbReference>
<keyword evidence="6" id="KW-1185">Reference proteome</keyword>
<dbReference type="InterPro" id="IPR051604">
    <property type="entry name" value="Ergot_Alk_Oxidoreductase"/>
</dbReference>
<dbReference type="InterPro" id="IPR036291">
    <property type="entry name" value="NAD(P)-bd_dom_sf"/>
</dbReference>
<dbReference type="GO" id="GO:0009820">
    <property type="term" value="P:alkaloid metabolic process"/>
    <property type="evidence" value="ECO:0007669"/>
    <property type="project" value="UniProtKB-KW"/>
</dbReference>
<name>A0A9P4XWQ7_CRYP1</name>
<gene>
    <name evidence="5" type="ORF">M406DRAFT_263261</name>
</gene>
<dbReference type="GO" id="GO:0016491">
    <property type="term" value="F:oxidoreductase activity"/>
    <property type="evidence" value="ECO:0007669"/>
    <property type="project" value="UniProtKB-KW"/>
</dbReference>
<evidence type="ECO:0000256" key="4">
    <source>
        <dbReference type="ARBA" id="ARBA00023002"/>
    </source>
</evidence>
<keyword evidence="4" id="KW-0560">Oxidoreductase</keyword>
<dbReference type="AlphaFoldDB" id="A0A9P4XWQ7"/>
<dbReference type="SUPFAM" id="SSF51735">
    <property type="entry name" value="NAD(P)-binding Rossmann-fold domains"/>
    <property type="match status" value="1"/>
</dbReference>
<dbReference type="OrthoDB" id="9997102at2759"/>
<protein>
    <submittedName>
        <fullName evidence="5">NAD(P)-binding protein</fullName>
    </submittedName>
</protein>
<dbReference type="EMBL" id="MU032350">
    <property type="protein sequence ID" value="KAF3762251.1"/>
    <property type="molecule type" value="Genomic_DNA"/>
</dbReference>
<comment type="similarity">
    <text evidence="2">Belongs to the fgaFS/easG family.</text>
</comment>
<evidence type="ECO:0000256" key="3">
    <source>
        <dbReference type="ARBA" id="ARBA00022589"/>
    </source>
</evidence>
<dbReference type="NCBIfam" id="TIGR03649">
    <property type="entry name" value="ergot_EASG"/>
    <property type="match status" value="1"/>
</dbReference>
<comment type="pathway">
    <text evidence="1">Alkaloid biosynthesis; ergot alkaloid biosynthesis.</text>
</comment>
<dbReference type="RefSeq" id="XP_040773230.1">
    <property type="nucleotide sequence ID" value="XM_040917578.1"/>
</dbReference>
<keyword evidence="3" id="KW-0017">Alkaloid metabolism</keyword>
<evidence type="ECO:0000256" key="2">
    <source>
        <dbReference type="ARBA" id="ARBA00005372"/>
    </source>
</evidence>
<evidence type="ECO:0000313" key="6">
    <source>
        <dbReference type="Proteomes" id="UP000803844"/>
    </source>
</evidence>
<proteinExistence type="inferred from homology"/>
<dbReference type="Gene3D" id="3.40.50.720">
    <property type="entry name" value="NAD(P)-binding Rossmann-like Domain"/>
    <property type="match status" value="1"/>
</dbReference>